<feature type="non-terminal residue" evidence="1">
    <location>
        <position position="24"/>
    </location>
</feature>
<sequence>MYLERINQLINKTNQFNLTTKRHS</sequence>
<proteinExistence type="predicted"/>
<organism evidence="1">
    <name type="scientific">marine metagenome</name>
    <dbReference type="NCBI Taxonomy" id="408172"/>
    <lineage>
        <taxon>unclassified sequences</taxon>
        <taxon>metagenomes</taxon>
        <taxon>ecological metagenomes</taxon>
    </lineage>
</organism>
<dbReference type="AlphaFoldDB" id="A0A383C9S2"/>
<dbReference type="EMBL" id="UINC01207173">
    <property type="protein sequence ID" value="SVE29156.1"/>
    <property type="molecule type" value="Genomic_DNA"/>
</dbReference>
<protein>
    <submittedName>
        <fullName evidence="1">Uncharacterized protein</fullName>
    </submittedName>
</protein>
<gene>
    <name evidence="1" type="ORF">METZ01_LOCUS482010</name>
</gene>
<reference evidence="1" key="1">
    <citation type="submission" date="2018-05" db="EMBL/GenBank/DDBJ databases">
        <authorList>
            <person name="Lanie J.A."/>
            <person name="Ng W.-L."/>
            <person name="Kazmierczak K.M."/>
            <person name="Andrzejewski T.M."/>
            <person name="Davidsen T.M."/>
            <person name="Wayne K.J."/>
            <person name="Tettelin H."/>
            <person name="Glass J.I."/>
            <person name="Rusch D."/>
            <person name="Podicherti R."/>
            <person name="Tsui H.-C.T."/>
            <person name="Winkler M.E."/>
        </authorList>
    </citation>
    <scope>NUCLEOTIDE SEQUENCE</scope>
</reference>
<accession>A0A383C9S2</accession>
<evidence type="ECO:0000313" key="1">
    <source>
        <dbReference type="EMBL" id="SVE29156.1"/>
    </source>
</evidence>
<name>A0A383C9S2_9ZZZZ</name>